<dbReference type="InParanoid" id="A0A6I9QDY5"/>
<dbReference type="GO" id="GO:0005840">
    <property type="term" value="C:ribosome"/>
    <property type="evidence" value="ECO:0007669"/>
    <property type="project" value="UniProtKB-KW"/>
</dbReference>
<dbReference type="AlphaFoldDB" id="A0A6I9QDY5"/>
<organism evidence="6 7">
    <name type="scientific">Elaeis guineensis var. tenera</name>
    <name type="common">Oil palm</name>
    <dbReference type="NCBI Taxonomy" id="51953"/>
    <lineage>
        <taxon>Eukaryota</taxon>
        <taxon>Viridiplantae</taxon>
        <taxon>Streptophyta</taxon>
        <taxon>Embryophyta</taxon>
        <taxon>Tracheophyta</taxon>
        <taxon>Spermatophyta</taxon>
        <taxon>Magnoliopsida</taxon>
        <taxon>Liliopsida</taxon>
        <taxon>Arecaceae</taxon>
        <taxon>Arecoideae</taxon>
        <taxon>Cocoseae</taxon>
        <taxon>Elaeidinae</taxon>
        <taxon>Elaeis</taxon>
    </lineage>
</organism>
<evidence type="ECO:0000256" key="1">
    <source>
        <dbReference type="ARBA" id="ARBA00006640"/>
    </source>
</evidence>
<keyword evidence="6" id="KW-1185">Reference proteome</keyword>
<evidence type="ECO:0000256" key="2">
    <source>
        <dbReference type="ARBA" id="ARBA00022980"/>
    </source>
</evidence>
<dbReference type="GO" id="GO:1990904">
    <property type="term" value="C:ribonucleoprotein complex"/>
    <property type="evidence" value="ECO:0007669"/>
    <property type="project" value="UniProtKB-KW"/>
</dbReference>
<dbReference type="PANTHER" id="PTHR21109">
    <property type="entry name" value="MITOCHONDRIAL 28S RIBOSOMAL PROTEIN S21"/>
    <property type="match status" value="1"/>
</dbReference>
<dbReference type="GO" id="GO:0003735">
    <property type="term" value="F:structural constituent of ribosome"/>
    <property type="evidence" value="ECO:0007669"/>
    <property type="project" value="InterPro"/>
</dbReference>
<gene>
    <name evidence="7" type="primary">LOC105034343</name>
</gene>
<sequence>MLQLLAMPASLCNLLSFLPSLPLSAKKEPSFSPPPPATTDLPWRRLARNRENGSLLVLHSPTEAAPGSGVLRSCFPSLAWANVMFANGGYYNVQVVVGEDEPEEVLLRRFRREVMKAGVIQECKRRRWFENTREKGKRKAREASRRNQKRRFQPKSPLKDKQVDPMKNIEEEEDNWELPEGELPY</sequence>
<dbReference type="KEGG" id="egu:105034343"/>
<dbReference type="PRINTS" id="PR00976">
    <property type="entry name" value="RIBOSOMALS21"/>
</dbReference>
<dbReference type="HAMAP" id="MF_00358">
    <property type="entry name" value="Ribosomal_bS21"/>
    <property type="match status" value="1"/>
</dbReference>
<dbReference type="Proteomes" id="UP000504607">
    <property type="component" value="Unplaced"/>
</dbReference>
<dbReference type="GeneID" id="105034343"/>
<keyword evidence="5" id="KW-0732">Signal</keyword>
<dbReference type="InterPro" id="IPR038380">
    <property type="entry name" value="Ribosomal_bS21_sf"/>
</dbReference>
<protein>
    <submittedName>
        <fullName evidence="7">30S ribosomal protein S21, chloroplastic</fullName>
    </submittedName>
</protein>
<feature type="signal peptide" evidence="5">
    <location>
        <begin position="1"/>
        <end position="25"/>
    </location>
</feature>
<dbReference type="GO" id="GO:0006412">
    <property type="term" value="P:translation"/>
    <property type="evidence" value="ECO:0007669"/>
    <property type="project" value="InterPro"/>
</dbReference>
<evidence type="ECO:0000256" key="3">
    <source>
        <dbReference type="ARBA" id="ARBA00023274"/>
    </source>
</evidence>
<evidence type="ECO:0000313" key="7">
    <source>
        <dbReference type="RefSeq" id="XP_010907771.1"/>
    </source>
</evidence>
<feature type="region of interest" description="Disordered" evidence="4">
    <location>
        <begin position="134"/>
        <end position="185"/>
    </location>
</feature>
<dbReference type="Pfam" id="PF01165">
    <property type="entry name" value="Ribosomal_S21"/>
    <property type="match status" value="1"/>
</dbReference>
<proteinExistence type="inferred from homology"/>
<feature type="compositionally biased region" description="Basic residues" evidence="4">
    <location>
        <begin position="135"/>
        <end position="153"/>
    </location>
</feature>
<name>A0A6I9QDY5_ELAGV</name>
<dbReference type="RefSeq" id="XP_010907771.1">
    <property type="nucleotide sequence ID" value="XM_010909469.3"/>
</dbReference>
<accession>A0A6I9QDY5</accession>
<dbReference type="NCBIfam" id="TIGR00030">
    <property type="entry name" value="S21p"/>
    <property type="match status" value="1"/>
</dbReference>
<dbReference type="InterPro" id="IPR001911">
    <property type="entry name" value="Ribosomal_bS21"/>
</dbReference>
<feature type="compositionally biased region" description="Basic and acidic residues" evidence="4">
    <location>
        <begin position="157"/>
        <end position="169"/>
    </location>
</feature>
<comment type="similarity">
    <text evidence="1">Belongs to the bacterial ribosomal protein bS21 family.</text>
</comment>
<dbReference type="Gene3D" id="1.20.5.1150">
    <property type="entry name" value="Ribosomal protein S8"/>
    <property type="match status" value="1"/>
</dbReference>
<dbReference type="FunCoup" id="A0A6I9QDY5">
    <property type="interactions" value="1"/>
</dbReference>
<feature type="compositionally biased region" description="Acidic residues" evidence="4">
    <location>
        <begin position="170"/>
        <end position="185"/>
    </location>
</feature>
<dbReference type="OrthoDB" id="785538at2759"/>
<evidence type="ECO:0000313" key="6">
    <source>
        <dbReference type="Proteomes" id="UP000504607"/>
    </source>
</evidence>
<dbReference type="PANTHER" id="PTHR21109:SF0">
    <property type="entry name" value="SMALL RIBOSOMAL SUBUNIT PROTEIN BS21M"/>
    <property type="match status" value="1"/>
</dbReference>
<keyword evidence="2 7" id="KW-0689">Ribosomal protein</keyword>
<evidence type="ECO:0000256" key="5">
    <source>
        <dbReference type="SAM" id="SignalP"/>
    </source>
</evidence>
<feature type="chain" id="PRO_5027103745" evidence="5">
    <location>
        <begin position="26"/>
        <end position="185"/>
    </location>
</feature>
<keyword evidence="3" id="KW-0687">Ribonucleoprotein</keyword>
<reference evidence="7" key="1">
    <citation type="submission" date="2025-08" db="UniProtKB">
        <authorList>
            <consortium name="RefSeq"/>
        </authorList>
    </citation>
    <scope>IDENTIFICATION</scope>
</reference>
<evidence type="ECO:0000256" key="4">
    <source>
        <dbReference type="SAM" id="MobiDB-lite"/>
    </source>
</evidence>